<name>A0ABN6YBX5_9MICO</name>
<geneLocation type="plasmid" evidence="1 2">
    <name>pNBRC108728a</name>
</geneLocation>
<accession>A0ABN6YBX5</accession>
<keyword evidence="2" id="KW-1185">Reference proteome</keyword>
<proteinExistence type="predicted"/>
<dbReference type="Proteomes" id="UP001321486">
    <property type="component" value="Plasmid pNBRC108728a"/>
</dbReference>
<sequence length="193" mass="21533">MPISFPNLEHILYGHSPRRFVPAVSDVLIQGDHAWAATVMNEVLPTGGDFVLLSPRALPPMDESRAWSVRSSLSAPIQPSTYVFRTPDWESELTEERQRGLAGPLGSIVAGWRDRAREVPGSRFIVSTPHIPQSYFDAWSTYLHQTTVSEALSHGAAKVEERLNALPKWTAMAWNKRTDTWSEIGSRALREAA</sequence>
<protein>
    <submittedName>
        <fullName evidence="1">Uncharacterized protein</fullName>
    </submittedName>
</protein>
<reference evidence="2" key="1">
    <citation type="journal article" date="2019" name="Int. J. Syst. Evol. Microbiol.">
        <title>The Global Catalogue of Microorganisms (GCM) 10K type strain sequencing project: providing services to taxonomists for standard genome sequencing and annotation.</title>
        <authorList>
            <consortium name="The Broad Institute Genomics Platform"/>
            <consortium name="The Broad Institute Genome Sequencing Center for Infectious Disease"/>
            <person name="Wu L."/>
            <person name="Ma J."/>
        </authorList>
    </citation>
    <scope>NUCLEOTIDE SEQUENCE [LARGE SCALE GENOMIC DNA]</scope>
    <source>
        <strain evidence="2">NBRC 108728</strain>
    </source>
</reference>
<organism evidence="1 2">
    <name type="scientific">Frondihabitans sucicola</name>
    <dbReference type="NCBI Taxonomy" id="1268041"/>
    <lineage>
        <taxon>Bacteria</taxon>
        <taxon>Bacillati</taxon>
        <taxon>Actinomycetota</taxon>
        <taxon>Actinomycetes</taxon>
        <taxon>Micrococcales</taxon>
        <taxon>Microbacteriaceae</taxon>
        <taxon>Frondihabitans</taxon>
    </lineage>
</organism>
<evidence type="ECO:0000313" key="1">
    <source>
        <dbReference type="EMBL" id="BDZ52823.1"/>
    </source>
</evidence>
<evidence type="ECO:0000313" key="2">
    <source>
        <dbReference type="Proteomes" id="UP001321486"/>
    </source>
</evidence>
<keyword evidence="1" id="KW-0614">Plasmid</keyword>
<gene>
    <name evidence="1" type="ORF">GCM10025867_50640</name>
</gene>
<dbReference type="EMBL" id="AP027733">
    <property type="protein sequence ID" value="BDZ52823.1"/>
    <property type="molecule type" value="Genomic_DNA"/>
</dbReference>